<feature type="domain" description="SOWAHA-C winged helix-turn-helix" evidence="6">
    <location>
        <begin position="3"/>
        <end position="82"/>
    </location>
</feature>
<name>A0A3B3VX86_9TELE</name>
<dbReference type="GeneTree" id="ENSGT00950000183003"/>
<organism evidence="7 8">
    <name type="scientific">Poecilia latipinna</name>
    <name type="common">sailfin molly</name>
    <dbReference type="NCBI Taxonomy" id="48699"/>
    <lineage>
        <taxon>Eukaryota</taxon>
        <taxon>Metazoa</taxon>
        <taxon>Chordata</taxon>
        <taxon>Craniata</taxon>
        <taxon>Vertebrata</taxon>
        <taxon>Euteleostomi</taxon>
        <taxon>Actinopterygii</taxon>
        <taxon>Neopterygii</taxon>
        <taxon>Teleostei</taxon>
        <taxon>Neoteleostei</taxon>
        <taxon>Acanthomorphata</taxon>
        <taxon>Ovalentaria</taxon>
        <taxon>Atherinomorphae</taxon>
        <taxon>Cyprinodontiformes</taxon>
        <taxon>Poeciliidae</taxon>
        <taxon>Poeciliinae</taxon>
        <taxon>Poecilia</taxon>
    </lineage>
</organism>
<dbReference type="Ensembl" id="ENSPLAT00000024825.1">
    <property type="protein sequence ID" value="ENSPLAP00000029653.1"/>
    <property type="gene ID" value="ENSPLAG00000020053.1"/>
</dbReference>
<dbReference type="Pfam" id="PF25877">
    <property type="entry name" value="WHD_SOWAH"/>
    <property type="match status" value="1"/>
</dbReference>
<evidence type="ECO:0000256" key="5">
    <source>
        <dbReference type="SAM" id="MobiDB-lite"/>
    </source>
</evidence>
<feature type="repeat" description="ANK" evidence="4">
    <location>
        <begin position="239"/>
        <end position="261"/>
    </location>
</feature>
<evidence type="ECO:0000256" key="4">
    <source>
        <dbReference type="PROSITE-ProRule" id="PRU00023"/>
    </source>
</evidence>
<evidence type="ECO:0000313" key="7">
    <source>
        <dbReference type="Ensembl" id="ENSPLAP00000029653.1"/>
    </source>
</evidence>
<evidence type="ECO:0000313" key="8">
    <source>
        <dbReference type="Proteomes" id="UP000261500"/>
    </source>
</evidence>
<reference evidence="7" key="1">
    <citation type="submission" date="2025-08" db="UniProtKB">
        <authorList>
            <consortium name="Ensembl"/>
        </authorList>
    </citation>
    <scope>IDENTIFICATION</scope>
</reference>
<keyword evidence="8" id="KW-1185">Reference proteome</keyword>
<dbReference type="STRING" id="48699.ENSPLAP00000029653"/>
<evidence type="ECO:0000256" key="2">
    <source>
        <dbReference type="ARBA" id="ARBA00023043"/>
    </source>
</evidence>
<dbReference type="PANTHER" id="PTHR14491">
    <property type="entry name" value="SOSONDOWAH, ISOFORM G"/>
    <property type="match status" value="1"/>
</dbReference>
<keyword evidence="2 4" id="KW-0040">ANK repeat</keyword>
<feature type="repeat" description="ANK" evidence="4">
    <location>
        <begin position="278"/>
        <end position="311"/>
    </location>
</feature>
<dbReference type="InterPro" id="IPR036770">
    <property type="entry name" value="Ankyrin_rpt-contain_sf"/>
</dbReference>
<comment type="similarity">
    <text evidence="3">Belongs to the SOWAH family.</text>
</comment>
<protein>
    <submittedName>
        <fullName evidence="7">Sosondowah ankyrin repeat domain family member Ab</fullName>
    </submittedName>
</protein>
<dbReference type="Pfam" id="PF12796">
    <property type="entry name" value="Ank_2"/>
    <property type="match status" value="1"/>
</dbReference>
<dbReference type="PROSITE" id="PS50088">
    <property type="entry name" value="ANK_REPEAT"/>
    <property type="match status" value="2"/>
</dbReference>
<proteinExistence type="inferred from homology"/>
<dbReference type="Proteomes" id="UP000261500">
    <property type="component" value="Unplaced"/>
</dbReference>
<sequence>MALTQEAVLCFLLERGGKVKNSELVNHFKSLINSGDPAEKQHNRELFKKLVNSVAVVRQIDEVKFVVVRKRYQDFVKEEMDQSLFGQTANSNARRSSSVSNYYSDDKSCVESLQESGDSAAGARDGLRSQVHQQHGNPDKAAIRVPSLPAPTSNSSSHQRELIKEPQCWKSKQTEAKQAPGSPLVRPQNKTLRQADDESVPLEPIAHEWLVKCAAGLWGQIYALLLQDTRLAQKKDFMSGFTALHWAAKDGSCEIIHKLIDVSSKRGTCVNVNSKAHGGYTPLHIAAMHGHSEVMVALVQRYGASVSERDNDGKKALHYLGKGASAEVRALLGGPQQSGEKMEGEEYKEHTRGFNTISKLFHPHLGKKHKTCRFAHEW</sequence>
<keyword evidence="1" id="KW-0677">Repeat</keyword>
<evidence type="ECO:0000256" key="3">
    <source>
        <dbReference type="ARBA" id="ARBA00038122"/>
    </source>
</evidence>
<dbReference type="PROSITE" id="PS50297">
    <property type="entry name" value="ANK_REP_REGION"/>
    <property type="match status" value="2"/>
</dbReference>
<dbReference type="InterPro" id="IPR002110">
    <property type="entry name" value="Ankyrin_rpt"/>
</dbReference>
<evidence type="ECO:0000259" key="6">
    <source>
        <dbReference type="Pfam" id="PF25877"/>
    </source>
</evidence>
<dbReference type="SMART" id="SM00248">
    <property type="entry name" value="ANK"/>
    <property type="match status" value="2"/>
</dbReference>
<accession>A0A3B3VX86</accession>
<dbReference type="Gene3D" id="1.25.40.20">
    <property type="entry name" value="Ankyrin repeat-containing domain"/>
    <property type="match status" value="1"/>
</dbReference>
<evidence type="ECO:0000256" key="1">
    <source>
        <dbReference type="ARBA" id="ARBA00022737"/>
    </source>
</evidence>
<feature type="region of interest" description="Disordered" evidence="5">
    <location>
        <begin position="110"/>
        <end position="197"/>
    </location>
</feature>
<dbReference type="SUPFAM" id="SSF48403">
    <property type="entry name" value="Ankyrin repeat"/>
    <property type="match status" value="1"/>
</dbReference>
<dbReference type="AlphaFoldDB" id="A0A3B3VX86"/>
<dbReference type="InterPro" id="IPR058889">
    <property type="entry name" value="WHD_SOWAHA-C"/>
</dbReference>
<dbReference type="PRINTS" id="PR01415">
    <property type="entry name" value="ANKYRIN"/>
</dbReference>
<dbReference type="PANTHER" id="PTHR14491:SF2">
    <property type="entry name" value="ANKYRIN REPEAT DOMAIN-CONTAINING PROTEIN SOWAHA"/>
    <property type="match status" value="1"/>
</dbReference>
<reference evidence="7" key="2">
    <citation type="submission" date="2025-09" db="UniProtKB">
        <authorList>
            <consortium name="Ensembl"/>
        </authorList>
    </citation>
    <scope>IDENTIFICATION</scope>
</reference>